<evidence type="ECO:0000313" key="2">
    <source>
        <dbReference type="Proteomes" id="UP000568839"/>
    </source>
</evidence>
<reference evidence="1 2" key="1">
    <citation type="submission" date="2020-08" db="EMBL/GenBank/DDBJ databases">
        <title>Genomic Encyclopedia of Type Strains, Phase IV (KMG-IV): sequencing the most valuable type-strain genomes for metagenomic binning, comparative biology and taxonomic classification.</title>
        <authorList>
            <person name="Goeker M."/>
        </authorList>
    </citation>
    <scope>NUCLEOTIDE SEQUENCE [LARGE SCALE GENOMIC DNA]</scope>
    <source>
        <strain evidence="1 2">DSM 21769</strain>
    </source>
</reference>
<dbReference type="EMBL" id="JACHHJ010000005">
    <property type="protein sequence ID" value="MBB6451190.1"/>
    <property type="molecule type" value="Genomic_DNA"/>
</dbReference>
<name>A0A841PQX3_9BACL</name>
<dbReference type="Proteomes" id="UP000568839">
    <property type="component" value="Unassembled WGS sequence"/>
</dbReference>
<evidence type="ECO:0008006" key="3">
    <source>
        <dbReference type="Google" id="ProtNLM"/>
    </source>
</evidence>
<dbReference type="AlphaFoldDB" id="A0A841PQX3"/>
<proteinExistence type="predicted"/>
<organism evidence="1 2">
    <name type="scientific">Geomicrobium halophilum</name>
    <dbReference type="NCBI Taxonomy" id="549000"/>
    <lineage>
        <taxon>Bacteria</taxon>
        <taxon>Bacillati</taxon>
        <taxon>Bacillota</taxon>
        <taxon>Bacilli</taxon>
        <taxon>Bacillales</taxon>
        <taxon>Geomicrobium</taxon>
    </lineage>
</organism>
<evidence type="ECO:0000313" key="1">
    <source>
        <dbReference type="EMBL" id="MBB6451190.1"/>
    </source>
</evidence>
<protein>
    <recommendedName>
        <fullName evidence="3">GNAT family N-acetyltransferase</fullName>
    </recommendedName>
</protein>
<gene>
    <name evidence="1" type="ORF">HNR44_003184</name>
</gene>
<comment type="caution">
    <text evidence="1">The sequence shown here is derived from an EMBL/GenBank/DDBJ whole genome shotgun (WGS) entry which is preliminary data.</text>
</comment>
<accession>A0A841PQX3</accession>
<sequence>MVIQGSFVYIRPIEDEDMETLHQLIYHKFRMQWMD</sequence>
<keyword evidence="2" id="KW-1185">Reference proteome</keyword>